<dbReference type="OrthoDB" id="118271at2"/>
<dbReference type="GO" id="GO:0008168">
    <property type="term" value="F:methyltransferase activity"/>
    <property type="evidence" value="ECO:0007669"/>
    <property type="project" value="UniProtKB-KW"/>
</dbReference>
<name>A0A1I3PPC9_9SPHI</name>
<dbReference type="GO" id="GO:0032259">
    <property type="term" value="P:methylation"/>
    <property type="evidence" value="ECO:0007669"/>
    <property type="project" value="UniProtKB-KW"/>
</dbReference>
<dbReference type="STRING" id="1477437.SAMN05444682_108110"/>
<proteinExistence type="predicted"/>
<dbReference type="RefSeq" id="WP_090628622.1">
    <property type="nucleotide sequence ID" value="NZ_FOQO01000008.1"/>
</dbReference>
<protein>
    <submittedName>
        <fullName evidence="1">Putative methyltransferase, LIC12133 family</fullName>
    </submittedName>
</protein>
<accession>A0A1I3PPC9</accession>
<organism evidence="1 2">
    <name type="scientific">Parapedobacter indicus</name>
    <dbReference type="NCBI Taxonomy" id="1477437"/>
    <lineage>
        <taxon>Bacteria</taxon>
        <taxon>Pseudomonadati</taxon>
        <taxon>Bacteroidota</taxon>
        <taxon>Sphingobacteriia</taxon>
        <taxon>Sphingobacteriales</taxon>
        <taxon>Sphingobacteriaceae</taxon>
        <taxon>Parapedobacter</taxon>
    </lineage>
</organism>
<keyword evidence="2" id="KW-1185">Reference proteome</keyword>
<sequence>MKVFSKKKKNITPPLPLYGWFGDYSSWEDASCETGGYHQANILKKTRNALLKIRDREAIYERDSVLFDKKEYPFPIIACLLHIAAKRENTLRVIDFGGSLGSTYFQLKDFLSPLNTLRWHVVEQPMYIEAGRQDFENEQLKFYHTIVESMAIEQPDVILLSSVVQYLAKPHDFLSELVKYEVEYLLFDRTAFISNGHDRLTIQRVPPEIYDASYPSWFFNEMQFMEHFSHYTLVADFTSYVASEADLYIDGQLAGYDKGFLLQKNAL</sequence>
<gene>
    <name evidence="1" type="ORF">SAMN05444682_108110</name>
</gene>
<dbReference type="NCBIfam" id="TIGR04325">
    <property type="entry name" value="MTase_LIC12133"/>
    <property type="match status" value="1"/>
</dbReference>
<dbReference type="AlphaFoldDB" id="A0A1I3PPC9"/>
<dbReference type="InterPro" id="IPR027612">
    <property type="entry name" value="Put_MTase_LIC12133"/>
</dbReference>
<evidence type="ECO:0000313" key="1">
    <source>
        <dbReference type="EMBL" id="SFJ23167.1"/>
    </source>
</evidence>
<dbReference type="SUPFAM" id="SSF53335">
    <property type="entry name" value="S-adenosyl-L-methionine-dependent methyltransferases"/>
    <property type="match status" value="1"/>
</dbReference>
<evidence type="ECO:0000313" key="2">
    <source>
        <dbReference type="Proteomes" id="UP000198670"/>
    </source>
</evidence>
<keyword evidence="1" id="KW-0808">Transferase</keyword>
<reference evidence="1 2" key="1">
    <citation type="submission" date="2016-10" db="EMBL/GenBank/DDBJ databases">
        <authorList>
            <person name="de Groot N.N."/>
        </authorList>
    </citation>
    <scope>NUCLEOTIDE SEQUENCE [LARGE SCALE GENOMIC DNA]</scope>
    <source>
        <strain evidence="1 2">RK1</strain>
    </source>
</reference>
<dbReference type="InterPro" id="IPR029063">
    <property type="entry name" value="SAM-dependent_MTases_sf"/>
</dbReference>
<dbReference type="EMBL" id="FOQO01000008">
    <property type="protein sequence ID" value="SFJ23167.1"/>
    <property type="molecule type" value="Genomic_DNA"/>
</dbReference>
<keyword evidence="1" id="KW-0489">Methyltransferase</keyword>
<dbReference type="Proteomes" id="UP000198670">
    <property type="component" value="Unassembled WGS sequence"/>
</dbReference>